<dbReference type="SUPFAM" id="SSF52833">
    <property type="entry name" value="Thioredoxin-like"/>
    <property type="match status" value="1"/>
</dbReference>
<dbReference type="InterPro" id="IPR036282">
    <property type="entry name" value="Glutathione-S-Trfase_C_sf"/>
</dbReference>
<dbReference type="PANTHER" id="PTHR32419:SF6">
    <property type="entry name" value="GLUTATHIONE S-TRANSFERASE OMEGA-LIKE 1-RELATED"/>
    <property type="match status" value="1"/>
</dbReference>
<feature type="domain" description="GST C-terminal" evidence="1">
    <location>
        <begin position="166"/>
        <end position="293"/>
    </location>
</feature>
<accession>A0ABY4N153</accession>
<proteinExistence type="predicted"/>
<dbReference type="EMBL" id="CP097160">
    <property type="protein sequence ID" value="UQN15685.1"/>
    <property type="molecule type" value="Genomic_DNA"/>
</dbReference>
<evidence type="ECO:0000313" key="2">
    <source>
        <dbReference type="EMBL" id="UQN15685.1"/>
    </source>
</evidence>
<dbReference type="SUPFAM" id="SSF47616">
    <property type="entry name" value="GST C-terminal domain-like"/>
    <property type="match status" value="1"/>
</dbReference>
<dbReference type="PIRSF" id="PIRSF015753">
    <property type="entry name" value="GST"/>
    <property type="match status" value="1"/>
</dbReference>
<dbReference type="Pfam" id="PF13409">
    <property type="entry name" value="GST_N_2"/>
    <property type="match status" value="1"/>
</dbReference>
<sequence length="358" mass="40411">MVDDFSTKGAYMNAGDAYTRDTNYIEDRITRDGRSVGEGIQTWPVEAGRYRLVVSRACPWANRTTIVRRLLGLEDAISMAVCGPTHDVRSWTFDKDPGGRDPVLGYERVQEAYFARFPDYPKGITVPAIVDVPTGGVVTNDFPSITLDFSTEWTQFHRDGAPKLYPEALRDEMDAVMRHIYTEINNGVYRCGFAGTQEAYDAAYLRLFTALDKVSERLETRRYLMGDHITEADVRLFTTLARFDAVYHGHFKCNRSKLSELPTLWAYARDLFQTPGFGDTIDFVDIKRHYYEVHEDINPTRIVPQGPLFANWLTPHHREQLGGSPFGDGTAPGEIREPLEPGHTIDELVAAQAAQFAG</sequence>
<protein>
    <submittedName>
        <fullName evidence="2">Glutathione S-transferase C-terminal domain-containing protein</fullName>
    </submittedName>
</protein>
<dbReference type="InterPro" id="IPR016639">
    <property type="entry name" value="GST_Omega/GSH"/>
</dbReference>
<dbReference type="PROSITE" id="PS50405">
    <property type="entry name" value="GST_CTER"/>
    <property type="match status" value="1"/>
</dbReference>
<dbReference type="SFLD" id="SFLDS00019">
    <property type="entry name" value="Glutathione_Transferase_(cytos"/>
    <property type="match status" value="1"/>
</dbReference>
<dbReference type="SFLD" id="SFLDG01206">
    <property type="entry name" value="Xi.1"/>
    <property type="match status" value="1"/>
</dbReference>
<dbReference type="Gene3D" id="1.20.1050.10">
    <property type="match status" value="1"/>
</dbReference>
<dbReference type="CDD" id="cd03190">
    <property type="entry name" value="GST_C_Omega_like"/>
    <property type="match status" value="1"/>
</dbReference>
<dbReference type="Gene3D" id="3.40.30.10">
    <property type="entry name" value="Glutaredoxin"/>
    <property type="match status" value="1"/>
</dbReference>
<dbReference type="InterPro" id="IPR010987">
    <property type="entry name" value="Glutathione-S-Trfase_C-like"/>
</dbReference>
<dbReference type="InterPro" id="IPR036249">
    <property type="entry name" value="Thioredoxin-like_sf"/>
</dbReference>
<gene>
    <name evidence="2" type="ORF">M3M28_04325</name>
</gene>
<organism evidence="2">
    <name type="scientific">Gulosibacter sediminis</name>
    <dbReference type="NCBI Taxonomy" id="1729695"/>
    <lineage>
        <taxon>Bacteria</taxon>
        <taxon>Bacillati</taxon>
        <taxon>Actinomycetota</taxon>
        <taxon>Actinomycetes</taxon>
        <taxon>Micrococcales</taxon>
        <taxon>Microbacteriaceae</taxon>
        <taxon>Gulosibacter</taxon>
    </lineage>
</organism>
<name>A0ABY4N153_9MICO</name>
<dbReference type="PANTHER" id="PTHR32419">
    <property type="entry name" value="GLUTATHIONYL-HYDROQUINONE REDUCTASE"/>
    <property type="match status" value="1"/>
</dbReference>
<reference evidence="2" key="1">
    <citation type="submission" date="2022-05" db="EMBL/GenBank/DDBJ databases">
        <title>Complete genome sequence of toluene-degrading Gulosibacter sediminis strain ACHW.36C.</title>
        <authorList>
            <person name="Wai A.C."/>
            <person name="Lai G.K."/>
            <person name="Griffin S.D."/>
            <person name="Leung F.C."/>
        </authorList>
    </citation>
    <scope>NUCLEOTIDE SEQUENCE [LARGE SCALE GENOMIC DNA]</scope>
    <source>
        <strain evidence="2">ACHW.36C</strain>
    </source>
</reference>
<evidence type="ECO:0000259" key="1">
    <source>
        <dbReference type="PROSITE" id="PS50405"/>
    </source>
</evidence>
<dbReference type="InterPro" id="IPR047047">
    <property type="entry name" value="GST_Omega-like_C"/>
</dbReference>
<dbReference type="InterPro" id="IPR040079">
    <property type="entry name" value="Glutathione_S-Trfase"/>
</dbReference>
<dbReference type="Pfam" id="PF13410">
    <property type="entry name" value="GST_C_2"/>
    <property type="match status" value="1"/>
</dbReference>
<dbReference type="InterPro" id="IPR004045">
    <property type="entry name" value="Glutathione_S-Trfase_N"/>
</dbReference>
<dbReference type="SFLD" id="SFLDG01148">
    <property type="entry name" value="Xi_(cytGST)"/>
    <property type="match status" value="1"/>
</dbReference>